<evidence type="ECO:0000256" key="7">
    <source>
        <dbReference type="ARBA" id="ARBA00023128"/>
    </source>
</evidence>
<dbReference type="PANTHER" id="PTHR12743">
    <property type="entry name" value="CYTOCHROME C1 HEME LYASE"/>
    <property type="match status" value="1"/>
</dbReference>
<evidence type="ECO:0000313" key="12">
    <source>
        <dbReference type="EMBL" id="CAI5740122.1"/>
    </source>
</evidence>
<dbReference type="AlphaFoldDB" id="A0AAV0UT54"/>
<accession>A0AAV0UT54</accession>
<keyword evidence="13" id="KW-1185">Reference proteome</keyword>
<evidence type="ECO:0000256" key="8">
    <source>
        <dbReference type="ARBA" id="ARBA00023136"/>
    </source>
</evidence>
<organism evidence="12 13">
    <name type="scientific">Hyaloperonospora brassicae</name>
    <name type="common">Brassica downy mildew</name>
    <name type="synonym">Peronospora brassicae</name>
    <dbReference type="NCBI Taxonomy" id="162125"/>
    <lineage>
        <taxon>Eukaryota</taxon>
        <taxon>Sar</taxon>
        <taxon>Stramenopiles</taxon>
        <taxon>Oomycota</taxon>
        <taxon>Peronosporomycetes</taxon>
        <taxon>Peronosporales</taxon>
        <taxon>Peronosporaceae</taxon>
        <taxon>Hyaloperonospora</taxon>
    </lineage>
</organism>
<name>A0AAV0UT54_HYABA</name>
<evidence type="ECO:0000256" key="3">
    <source>
        <dbReference type="ARBA" id="ARBA00022617"/>
    </source>
</evidence>
<comment type="subcellular location">
    <subcellularLocation>
        <location evidence="1 10">Mitochondrion inner membrane</location>
    </subcellularLocation>
</comment>
<dbReference type="GO" id="GO:0005743">
    <property type="term" value="C:mitochondrial inner membrane"/>
    <property type="evidence" value="ECO:0007669"/>
    <property type="project" value="UniProtKB-SubCell"/>
</dbReference>
<evidence type="ECO:0000256" key="6">
    <source>
        <dbReference type="ARBA" id="ARBA00023004"/>
    </source>
</evidence>
<dbReference type="PANTHER" id="PTHR12743:SF8">
    <property type="entry name" value="PROTEIN HRI1"/>
    <property type="match status" value="1"/>
</dbReference>
<evidence type="ECO:0000256" key="5">
    <source>
        <dbReference type="ARBA" id="ARBA00022792"/>
    </source>
</evidence>
<dbReference type="EMBL" id="CANTFL010001444">
    <property type="protein sequence ID" value="CAI5740122.1"/>
    <property type="molecule type" value="Genomic_DNA"/>
</dbReference>
<comment type="similarity">
    <text evidence="2 10">Belongs to the cytochrome c-type heme lyase family.</text>
</comment>
<evidence type="ECO:0000256" key="10">
    <source>
        <dbReference type="RuleBase" id="RU363130"/>
    </source>
</evidence>
<keyword evidence="3 10" id="KW-0349">Heme</keyword>
<dbReference type="Pfam" id="PF01265">
    <property type="entry name" value="Cyto_heme_lyase"/>
    <property type="match status" value="1"/>
</dbReference>
<proteinExistence type="inferred from homology"/>
<keyword evidence="7 10" id="KW-0496">Mitochondrion</keyword>
<dbReference type="PROSITE" id="PS00822">
    <property type="entry name" value="CYTO_HEME_LYASE_2"/>
    <property type="match status" value="1"/>
</dbReference>
<evidence type="ECO:0000256" key="11">
    <source>
        <dbReference type="SAM" id="MobiDB-lite"/>
    </source>
</evidence>
<evidence type="ECO:0000256" key="4">
    <source>
        <dbReference type="ARBA" id="ARBA00022723"/>
    </source>
</evidence>
<protein>
    <recommendedName>
        <fullName evidence="10">Holocytochrome c-type synthase</fullName>
        <ecNumber evidence="10">4.4.1.17</ecNumber>
    </recommendedName>
</protein>
<keyword evidence="4 10" id="KW-0479">Metal-binding</keyword>
<dbReference type="InterPro" id="IPR000511">
    <property type="entry name" value="Holocyt_c/c1_synthase"/>
</dbReference>
<dbReference type="GO" id="GO:0046872">
    <property type="term" value="F:metal ion binding"/>
    <property type="evidence" value="ECO:0007669"/>
    <property type="project" value="UniProtKB-KW"/>
</dbReference>
<dbReference type="GO" id="GO:0004408">
    <property type="term" value="F:holocytochrome-c synthase activity"/>
    <property type="evidence" value="ECO:0007669"/>
    <property type="project" value="UniProtKB-EC"/>
</dbReference>
<keyword evidence="8 10" id="KW-0472">Membrane</keyword>
<comment type="caution">
    <text evidence="12">The sequence shown here is derived from an EMBL/GenBank/DDBJ whole genome shotgun (WGS) entry which is preliminary data.</text>
</comment>
<sequence>MGNQVSSPAGGAAPGHQGGCPVQHDATDAAFDAQTERGCPVQHDKTSPIVEAMASGCPVERERKKDQEVYNVYGQRIDPSNMMPYSPNQDPVDGQRYPLPQGRVQSTIPKGGTEGTWLYPSEQMFYNALKRKEKGDDVHEGDMRAIVSIHNNMNERAWAQVEHYEKVCHPDLEGSKLLKFCGRPDKLTPIAWIKSMLGYGTPFDRHDWTVLRGDNTQVRYVIDYYFDDDKSALDEVPELHSADKVKSISMYARPAVDSVGALIDRIKFPVAGFLDGLKGPDLSARSTLVERTQEEKQAPGALSVEEVEQTFAKVKDTCKGCMQEVRTCSSEVQCSRAAMALQLCMGRIICPSEAAAFTKALDGGDETAVEAAFDAMTRGLEQFQERGASAMHEQAVRESLARK</sequence>
<keyword evidence="6 10" id="KW-0408">Iron</keyword>
<dbReference type="EC" id="4.4.1.17" evidence="10"/>
<evidence type="ECO:0000256" key="2">
    <source>
        <dbReference type="ARBA" id="ARBA00007255"/>
    </source>
</evidence>
<feature type="region of interest" description="Disordered" evidence="11">
    <location>
        <begin position="1"/>
        <end position="24"/>
    </location>
</feature>
<keyword evidence="9 10" id="KW-0456">Lyase</keyword>
<comment type="catalytic activity">
    <reaction evidence="10">
        <text>holo-[cytochrome c] = apo-[cytochrome c] + heme b</text>
        <dbReference type="Rhea" id="RHEA:22648"/>
        <dbReference type="Rhea" id="RHEA-COMP:10725"/>
        <dbReference type="Rhea" id="RHEA-COMP:10726"/>
        <dbReference type="ChEBI" id="CHEBI:29950"/>
        <dbReference type="ChEBI" id="CHEBI:60344"/>
        <dbReference type="ChEBI" id="CHEBI:83739"/>
        <dbReference type="EC" id="4.4.1.17"/>
    </reaction>
</comment>
<evidence type="ECO:0000256" key="9">
    <source>
        <dbReference type="ARBA" id="ARBA00023239"/>
    </source>
</evidence>
<dbReference type="Proteomes" id="UP001162031">
    <property type="component" value="Unassembled WGS sequence"/>
</dbReference>
<comment type="function">
    <text evidence="10">Lyase that catalyzes the covalent linking of the heme group to the cytochrome C apoprotein to produce the mature functional cytochrome.</text>
</comment>
<keyword evidence="5 10" id="KW-0999">Mitochondrion inner membrane</keyword>
<evidence type="ECO:0000313" key="13">
    <source>
        <dbReference type="Proteomes" id="UP001162031"/>
    </source>
</evidence>
<reference evidence="12" key="1">
    <citation type="submission" date="2022-12" db="EMBL/GenBank/DDBJ databases">
        <authorList>
            <person name="Webb A."/>
        </authorList>
    </citation>
    <scope>NUCLEOTIDE SEQUENCE</scope>
    <source>
        <strain evidence="12">Hp1</strain>
    </source>
</reference>
<gene>
    <name evidence="12" type="ORF">HBR001_LOCUS8053</name>
</gene>
<evidence type="ECO:0000256" key="1">
    <source>
        <dbReference type="ARBA" id="ARBA00004273"/>
    </source>
</evidence>